<name>A0A0F9DBC6_9ZZZZ</name>
<dbReference type="EMBL" id="LAZR01040211">
    <property type="protein sequence ID" value="KKL15056.1"/>
    <property type="molecule type" value="Genomic_DNA"/>
</dbReference>
<gene>
    <name evidence="2" type="ORF">LCGC14_2509430</name>
</gene>
<accession>A0A0F9DBC6</accession>
<evidence type="ECO:0000259" key="1">
    <source>
        <dbReference type="SMART" id="SM00839"/>
    </source>
</evidence>
<dbReference type="InterPro" id="IPR006096">
    <property type="entry name" value="Glu/Leu/Phe/Val/Trp_DH_C"/>
</dbReference>
<dbReference type="SUPFAM" id="SSF51735">
    <property type="entry name" value="NAD(P)-binding Rossmann-fold domains"/>
    <property type="match status" value="1"/>
</dbReference>
<dbReference type="GO" id="GO:0016639">
    <property type="term" value="F:oxidoreductase activity, acting on the CH-NH2 group of donors, NAD or NADP as acceptor"/>
    <property type="evidence" value="ECO:0007669"/>
    <property type="project" value="InterPro"/>
</dbReference>
<dbReference type="AlphaFoldDB" id="A0A0F9DBC6"/>
<feature type="domain" description="Glutamate/phenylalanine/leucine/valine/L-tryptophan dehydrogenase C-terminal" evidence="1">
    <location>
        <begin position="1"/>
        <end position="124"/>
    </location>
</feature>
<dbReference type="SMART" id="SM00839">
    <property type="entry name" value="ELFV_dehydrog"/>
    <property type="match status" value="1"/>
</dbReference>
<dbReference type="PANTHER" id="PTHR42722:SF1">
    <property type="entry name" value="VALINE DEHYDROGENASE"/>
    <property type="match status" value="1"/>
</dbReference>
<protein>
    <recommendedName>
        <fullName evidence="1">Glutamate/phenylalanine/leucine/valine/L-tryptophan dehydrogenase C-terminal domain-containing protein</fullName>
    </recommendedName>
</protein>
<dbReference type="InterPro" id="IPR036291">
    <property type="entry name" value="NAD(P)-bd_dom_sf"/>
</dbReference>
<reference evidence="2" key="1">
    <citation type="journal article" date="2015" name="Nature">
        <title>Complex archaea that bridge the gap between prokaryotes and eukaryotes.</title>
        <authorList>
            <person name="Spang A."/>
            <person name="Saw J.H."/>
            <person name="Jorgensen S.L."/>
            <person name="Zaremba-Niedzwiedzka K."/>
            <person name="Martijn J."/>
            <person name="Lind A.E."/>
            <person name="van Eijk R."/>
            <person name="Schleper C."/>
            <person name="Guy L."/>
            <person name="Ettema T.J."/>
        </authorList>
    </citation>
    <scope>NUCLEOTIDE SEQUENCE</scope>
</reference>
<feature type="non-terminal residue" evidence="2">
    <location>
        <position position="1"/>
    </location>
</feature>
<organism evidence="2">
    <name type="scientific">marine sediment metagenome</name>
    <dbReference type="NCBI Taxonomy" id="412755"/>
    <lineage>
        <taxon>unclassified sequences</taxon>
        <taxon>metagenomes</taxon>
        <taxon>ecological metagenomes</taxon>
    </lineage>
</organism>
<dbReference type="PANTHER" id="PTHR42722">
    <property type="entry name" value="LEUCINE DEHYDROGENASE"/>
    <property type="match status" value="1"/>
</dbReference>
<dbReference type="InterPro" id="IPR016211">
    <property type="entry name" value="Glu/Phe/Leu/Val/Trp_DH_bac/arc"/>
</dbReference>
<dbReference type="GO" id="GO:0006520">
    <property type="term" value="P:amino acid metabolic process"/>
    <property type="evidence" value="ECO:0007669"/>
    <property type="project" value="InterPro"/>
</dbReference>
<comment type="caution">
    <text evidence="2">The sequence shown here is derived from an EMBL/GenBank/DDBJ whole genome shotgun (WGS) entry which is preliminary data.</text>
</comment>
<sequence>DEIHKVDCDIFSPCALGATLNQETILQLNCSIVAGCANNQLLIPEYGLLLKERNILYAPDYVINAGGLINVFCEIGQVYNEDKVLSLIENIPNRLLDIYKRSDETGLSTNSVTNLIVEEILHNS</sequence>
<evidence type="ECO:0000313" key="2">
    <source>
        <dbReference type="EMBL" id="KKL15056.1"/>
    </source>
</evidence>
<proteinExistence type="predicted"/>
<dbReference type="Pfam" id="PF00208">
    <property type="entry name" value="ELFV_dehydrog"/>
    <property type="match status" value="1"/>
</dbReference>
<dbReference type="Gene3D" id="3.40.50.720">
    <property type="entry name" value="NAD(P)-binding Rossmann-like Domain"/>
    <property type="match status" value="1"/>
</dbReference>